<feature type="transmembrane region" description="Helical" evidence="1">
    <location>
        <begin position="55"/>
        <end position="78"/>
    </location>
</feature>
<keyword evidence="1" id="KW-1133">Transmembrane helix</keyword>
<proteinExistence type="predicted"/>
<feature type="transmembrane region" description="Helical" evidence="1">
    <location>
        <begin position="159"/>
        <end position="183"/>
    </location>
</feature>
<keyword evidence="1" id="KW-0812">Transmembrane</keyword>
<comment type="caution">
    <text evidence="2">The sequence shown here is derived from an EMBL/GenBank/DDBJ whole genome shotgun (WGS) entry which is preliminary data.</text>
</comment>
<feature type="transmembrane region" description="Helical" evidence="1">
    <location>
        <begin position="25"/>
        <end position="49"/>
    </location>
</feature>
<dbReference type="RefSeq" id="WP_313983001.1">
    <property type="nucleotide sequence ID" value="NZ_JASJOS010000010.1"/>
</dbReference>
<protein>
    <submittedName>
        <fullName evidence="2">Uncharacterized protein</fullName>
    </submittedName>
</protein>
<evidence type="ECO:0000313" key="3">
    <source>
        <dbReference type="Proteomes" id="UP001241110"/>
    </source>
</evidence>
<sequence length="198" mass="22808">MNLSATLSHRFNLIQSTVYFIRKHFLVVVSLSLIAAFGRVIQLGGFGAISTWLHIVLEVVIESARILLCIYVLGFANVKNGLLRIKRFFTSKGNRKQQWGTAVQKFKQQWISLVFNLILFMVIAWVFNYLIDQAAYETCFYLKLKEGGILVSSASEWTILLFLKNLSVIPFTLIFETLLLLWLTNKFDRLQYNAQPGY</sequence>
<evidence type="ECO:0000313" key="2">
    <source>
        <dbReference type="EMBL" id="MDJ1483298.1"/>
    </source>
</evidence>
<feature type="transmembrane region" description="Helical" evidence="1">
    <location>
        <begin position="110"/>
        <end position="131"/>
    </location>
</feature>
<evidence type="ECO:0000256" key="1">
    <source>
        <dbReference type="SAM" id="Phobius"/>
    </source>
</evidence>
<gene>
    <name evidence="2" type="ORF">QNI16_22560</name>
</gene>
<dbReference type="EMBL" id="JASJOS010000010">
    <property type="protein sequence ID" value="MDJ1483298.1"/>
    <property type="molecule type" value="Genomic_DNA"/>
</dbReference>
<keyword evidence="1" id="KW-0472">Membrane</keyword>
<name>A0AAE3QTW9_9BACT</name>
<accession>A0AAE3QTW9</accession>
<dbReference type="Proteomes" id="UP001241110">
    <property type="component" value="Unassembled WGS sequence"/>
</dbReference>
<dbReference type="AlphaFoldDB" id="A0AAE3QTW9"/>
<organism evidence="2 3">
    <name type="scientific">Xanthocytophaga flava</name>
    <dbReference type="NCBI Taxonomy" id="3048013"/>
    <lineage>
        <taxon>Bacteria</taxon>
        <taxon>Pseudomonadati</taxon>
        <taxon>Bacteroidota</taxon>
        <taxon>Cytophagia</taxon>
        <taxon>Cytophagales</taxon>
        <taxon>Rhodocytophagaceae</taxon>
        <taxon>Xanthocytophaga</taxon>
    </lineage>
</organism>
<reference evidence="2" key="1">
    <citation type="submission" date="2023-05" db="EMBL/GenBank/DDBJ databases">
        <authorList>
            <person name="Zhang X."/>
        </authorList>
    </citation>
    <scope>NUCLEOTIDE SEQUENCE</scope>
    <source>
        <strain evidence="2">YF14B1</strain>
    </source>
</reference>